<dbReference type="EMBL" id="BDSP01000102">
    <property type="protein sequence ID" value="GAX16269.1"/>
    <property type="molecule type" value="Genomic_DNA"/>
</dbReference>
<dbReference type="AlphaFoldDB" id="A0A1Z5JQN9"/>
<dbReference type="Gene3D" id="1.20.1250.20">
    <property type="entry name" value="MFS general substrate transporter like domains"/>
    <property type="match status" value="2"/>
</dbReference>
<comment type="caution">
    <text evidence="11">The sequence shown here is derived from an EMBL/GenBank/DDBJ whole genome shotgun (WGS) entry which is preliminary data.</text>
</comment>
<dbReference type="InterPro" id="IPR036259">
    <property type="entry name" value="MFS_trans_sf"/>
</dbReference>
<dbReference type="SUPFAM" id="SSF103473">
    <property type="entry name" value="MFS general substrate transporter"/>
    <property type="match status" value="1"/>
</dbReference>
<feature type="transmembrane region" description="Helical" evidence="9">
    <location>
        <begin position="120"/>
        <end position="141"/>
    </location>
</feature>
<protein>
    <submittedName>
        <fullName evidence="11">MFS transporter, MHS family, proline/betaine transporter</fullName>
    </submittedName>
</protein>
<dbReference type="Proteomes" id="UP000198406">
    <property type="component" value="Unassembled WGS sequence"/>
</dbReference>
<keyword evidence="6 9" id="KW-1133">Transmembrane helix</keyword>
<keyword evidence="4 9" id="KW-0812">Transmembrane</keyword>
<feature type="transmembrane region" description="Helical" evidence="9">
    <location>
        <begin position="354"/>
        <end position="373"/>
    </location>
</feature>
<dbReference type="PROSITE" id="PS00217">
    <property type="entry name" value="SUGAR_TRANSPORT_2"/>
    <property type="match status" value="1"/>
</dbReference>
<feature type="transmembrane region" description="Helical" evidence="9">
    <location>
        <begin position="379"/>
        <end position="402"/>
    </location>
</feature>
<dbReference type="PANTHER" id="PTHR43528:SF1">
    <property type="entry name" value="ALPHA-KETOGLUTARATE PERMEASE"/>
    <property type="match status" value="1"/>
</dbReference>
<dbReference type="OrthoDB" id="5296287at2759"/>
<comment type="subcellular location">
    <subcellularLocation>
        <location evidence="1">Cell membrane</location>
        <topology evidence="1">Multi-pass membrane protein</topology>
    </subcellularLocation>
</comment>
<evidence type="ECO:0000256" key="2">
    <source>
        <dbReference type="ARBA" id="ARBA00022448"/>
    </source>
</evidence>
<keyword evidence="2" id="KW-0813">Transport</keyword>
<gene>
    <name evidence="11" type="ORF">FisN_3Hh249</name>
</gene>
<feature type="transmembrane region" description="Helical" evidence="9">
    <location>
        <begin position="86"/>
        <end position="108"/>
    </location>
</feature>
<name>A0A1Z5JQN9_FISSO</name>
<feature type="transmembrane region" description="Helical" evidence="9">
    <location>
        <begin position="325"/>
        <end position="342"/>
    </location>
</feature>
<sequence length="527" mass="58323">MGEAWKNAVHSDPSVKELPNDVMQIPDEELAFYYHSDTDHGDDNIWGLLSGVGGNIYEWYDFAVFGLLAPEIGSAFFPESSKKLQLISSFGVYLAAFLMRPAGAILFGEMGDRIVGRRHALIFSILLITIPSILMGCLPTYETWGAFAAFLLIILRMLQGLSVGGQLAGSYVLSIEQSSANTRGFRGSICDASSVGGFLLASAVTTVTRSVLTEDQVNRWGWRVPFLFSLLLAPLLYATVSRAEESKLWSERIEQKSTETKVPEKEQTAAPAVVDLFSSPFRRRQLAGMIGVLSAVTSSFYTIFLWTPVYLSELRGIMNEQSADLINFFVVSLYICFLLAAGKLSDKFPHRMDLIRIGLPALIVTAPTMFGVFESESWVGYVLAQLQFCFCLSLIQGSMAAWEVELWMSDPTLSFTGVAIGHNIAATLFGGTMPLVATFLYYVGEDVLDASSDDVVWPRILPGLYISVLGCISFYCISYVVRHPHDLRGDSKLQEAVKRKMDEAQKQKNDPQERSCSNKNNYLPPII</sequence>
<feature type="transmembrane region" description="Helical" evidence="9">
    <location>
        <begin position="463"/>
        <end position="481"/>
    </location>
</feature>
<proteinExistence type="predicted"/>
<evidence type="ECO:0000256" key="9">
    <source>
        <dbReference type="SAM" id="Phobius"/>
    </source>
</evidence>
<dbReference type="InterPro" id="IPR051084">
    <property type="entry name" value="H+-coupled_symporters"/>
</dbReference>
<dbReference type="GO" id="GO:0005886">
    <property type="term" value="C:plasma membrane"/>
    <property type="evidence" value="ECO:0007669"/>
    <property type="project" value="UniProtKB-SubCell"/>
</dbReference>
<keyword evidence="5" id="KW-0769">Symport</keyword>
<feature type="transmembrane region" description="Helical" evidence="9">
    <location>
        <begin position="423"/>
        <end position="443"/>
    </location>
</feature>
<dbReference type="GO" id="GO:0015293">
    <property type="term" value="F:symporter activity"/>
    <property type="evidence" value="ECO:0007669"/>
    <property type="project" value="UniProtKB-KW"/>
</dbReference>
<evidence type="ECO:0000256" key="8">
    <source>
        <dbReference type="SAM" id="MobiDB-lite"/>
    </source>
</evidence>
<feature type="transmembrane region" description="Helical" evidence="9">
    <location>
        <begin position="147"/>
        <end position="173"/>
    </location>
</feature>
<evidence type="ECO:0000313" key="11">
    <source>
        <dbReference type="EMBL" id="GAX16269.1"/>
    </source>
</evidence>
<evidence type="ECO:0000256" key="4">
    <source>
        <dbReference type="ARBA" id="ARBA00022692"/>
    </source>
</evidence>
<evidence type="ECO:0000256" key="5">
    <source>
        <dbReference type="ARBA" id="ARBA00022847"/>
    </source>
</evidence>
<evidence type="ECO:0000313" key="12">
    <source>
        <dbReference type="Proteomes" id="UP000198406"/>
    </source>
</evidence>
<reference evidence="11 12" key="1">
    <citation type="journal article" date="2015" name="Plant Cell">
        <title>Oil accumulation by the oleaginous diatom Fistulifera solaris as revealed by the genome and transcriptome.</title>
        <authorList>
            <person name="Tanaka T."/>
            <person name="Maeda Y."/>
            <person name="Veluchamy A."/>
            <person name="Tanaka M."/>
            <person name="Abida H."/>
            <person name="Marechal E."/>
            <person name="Bowler C."/>
            <person name="Muto M."/>
            <person name="Sunaga Y."/>
            <person name="Tanaka M."/>
            <person name="Yoshino T."/>
            <person name="Taniguchi T."/>
            <person name="Fukuda Y."/>
            <person name="Nemoto M."/>
            <person name="Matsumoto M."/>
            <person name="Wong P.S."/>
            <person name="Aburatani S."/>
            <person name="Fujibuchi W."/>
        </authorList>
    </citation>
    <scope>NUCLEOTIDE SEQUENCE [LARGE SCALE GENOMIC DNA]</scope>
    <source>
        <strain evidence="11 12">JPCC DA0580</strain>
    </source>
</reference>
<dbReference type="InterPro" id="IPR020846">
    <property type="entry name" value="MFS_dom"/>
</dbReference>
<feature type="transmembrane region" description="Helical" evidence="9">
    <location>
        <begin position="286"/>
        <end position="305"/>
    </location>
</feature>
<evidence type="ECO:0000256" key="3">
    <source>
        <dbReference type="ARBA" id="ARBA00022475"/>
    </source>
</evidence>
<dbReference type="InterPro" id="IPR005828">
    <property type="entry name" value="MFS_sugar_transport-like"/>
</dbReference>
<dbReference type="InParanoid" id="A0A1Z5JQN9"/>
<dbReference type="Pfam" id="PF00083">
    <property type="entry name" value="Sugar_tr"/>
    <property type="match status" value="1"/>
</dbReference>
<dbReference type="PANTHER" id="PTHR43528">
    <property type="entry name" value="ALPHA-KETOGLUTARATE PERMEASE"/>
    <property type="match status" value="1"/>
</dbReference>
<dbReference type="PROSITE" id="PS50850">
    <property type="entry name" value="MFS"/>
    <property type="match status" value="1"/>
</dbReference>
<feature type="domain" description="Major facilitator superfamily (MFS) profile" evidence="10">
    <location>
        <begin position="47"/>
        <end position="485"/>
    </location>
</feature>
<organism evidence="11 12">
    <name type="scientific">Fistulifera solaris</name>
    <name type="common">Oleaginous diatom</name>
    <dbReference type="NCBI Taxonomy" id="1519565"/>
    <lineage>
        <taxon>Eukaryota</taxon>
        <taxon>Sar</taxon>
        <taxon>Stramenopiles</taxon>
        <taxon>Ochrophyta</taxon>
        <taxon>Bacillariophyta</taxon>
        <taxon>Bacillariophyceae</taxon>
        <taxon>Bacillariophycidae</taxon>
        <taxon>Naviculales</taxon>
        <taxon>Naviculaceae</taxon>
        <taxon>Fistulifera</taxon>
    </lineage>
</organism>
<evidence type="ECO:0000259" key="10">
    <source>
        <dbReference type="PROSITE" id="PS50850"/>
    </source>
</evidence>
<evidence type="ECO:0000256" key="6">
    <source>
        <dbReference type="ARBA" id="ARBA00022989"/>
    </source>
</evidence>
<keyword evidence="7 9" id="KW-0472">Membrane</keyword>
<keyword evidence="3" id="KW-1003">Cell membrane</keyword>
<feature type="region of interest" description="Disordered" evidence="8">
    <location>
        <begin position="498"/>
        <end position="527"/>
    </location>
</feature>
<evidence type="ECO:0000256" key="7">
    <source>
        <dbReference type="ARBA" id="ARBA00023136"/>
    </source>
</evidence>
<dbReference type="InterPro" id="IPR005829">
    <property type="entry name" value="Sugar_transporter_CS"/>
</dbReference>
<evidence type="ECO:0000256" key="1">
    <source>
        <dbReference type="ARBA" id="ARBA00004651"/>
    </source>
</evidence>
<accession>A0A1Z5JQN9</accession>
<keyword evidence="12" id="KW-1185">Reference proteome</keyword>
<feature type="compositionally biased region" description="Basic and acidic residues" evidence="8">
    <location>
        <begin position="498"/>
        <end position="513"/>
    </location>
</feature>